<sequence>MEHKKKFALITGATSGIGLELAKLFAQDHSNLILVARDEQKLNATAEMLKAEGVEVVTISTDLFIAGNAQEVYHQVSALALHVEILVNDAGQGVYGKFTDNELDRELDIIQLNISSLVTLTKLFLKDMVSRGSGKILNVASVAGKAPGPYQAVYHGTKAFVHSFNEAIRNELKDTGVSVTSLLPGATDTDFFNKADMLESKIVQQGELADPAVVAKDGYEALLAGKDMVVSGFKNKVQVALGNLTPDSMQAAQMEKVQEPTDTKKKS</sequence>
<proteinExistence type="inferred from homology"/>
<dbReference type="RefSeq" id="WP_266271112.1">
    <property type="nucleotide sequence ID" value="NZ_JAPJUH010000007.1"/>
</dbReference>
<dbReference type="Pfam" id="PF00106">
    <property type="entry name" value="adh_short"/>
    <property type="match status" value="1"/>
</dbReference>
<name>A0A9X3IAX2_9SPHI</name>
<dbReference type="SUPFAM" id="SSF51735">
    <property type="entry name" value="NAD(P)-binding Rossmann-fold domains"/>
    <property type="match status" value="1"/>
</dbReference>
<dbReference type="PRINTS" id="PR00081">
    <property type="entry name" value="GDHRDH"/>
</dbReference>
<dbReference type="InterPro" id="IPR036291">
    <property type="entry name" value="NAD(P)-bd_dom_sf"/>
</dbReference>
<dbReference type="Gene3D" id="3.40.50.720">
    <property type="entry name" value="NAD(P)-binding Rossmann-like Domain"/>
    <property type="match status" value="1"/>
</dbReference>
<keyword evidence="5" id="KW-1185">Reference proteome</keyword>
<evidence type="ECO:0000256" key="1">
    <source>
        <dbReference type="ARBA" id="ARBA00006484"/>
    </source>
</evidence>
<dbReference type="Proteomes" id="UP001142592">
    <property type="component" value="Unassembled WGS sequence"/>
</dbReference>
<keyword evidence="2" id="KW-0560">Oxidoreductase</keyword>
<dbReference type="PANTHER" id="PTHR42901:SF1">
    <property type="entry name" value="ALCOHOL DEHYDROGENASE"/>
    <property type="match status" value="1"/>
</dbReference>
<dbReference type="PRINTS" id="PR00080">
    <property type="entry name" value="SDRFAMILY"/>
</dbReference>
<protein>
    <submittedName>
        <fullName evidence="4">SDR family oxidoreductase</fullName>
    </submittedName>
</protein>
<gene>
    <name evidence="4" type="ORF">OQZ29_21610</name>
</gene>
<comment type="similarity">
    <text evidence="1 3">Belongs to the short-chain dehydrogenases/reductases (SDR) family.</text>
</comment>
<dbReference type="GO" id="GO:0016491">
    <property type="term" value="F:oxidoreductase activity"/>
    <property type="evidence" value="ECO:0007669"/>
    <property type="project" value="UniProtKB-KW"/>
</dbReference>
<organism evidence="4 5">
    <name type="scientific">Pedobacter agri</name>
    <dbReference type="NCBI Taxonomy" id="454586"/>
    <lineage>
        <taxon>Bacteria</taxon>
        <taxon>Pseudomonadati</taxon>
        <taxon>Bacteroidota</taxon>
        <taxon>Sphingobacteriia</taxon>
        <taxon>Sphingobacteriales</taxon>
        <taxon>Sphingobacteriaceae</taxon>
        <taxon>Pedobacter</taxon>
    </lineage>
</organism>
<dbReference type="PIRSF" id="PIRSF000126">
    <property type="entry name" value="11-beta-HSD1"/>
    <property type="match status" value="1"/>
</dbReference>
<accession>A0A9X3IAX2</accession>
<dbReference type="EMBL" id="JAPJUH010000007">
    <property type="protein sequence ID" value="MCX3267372.1"/>
    <property type="molecule type" value="Genomic_DNA"/>
</dbReference>
<dbReference type="AlphaFoldDB" id="A0A9X3IAX2"/>
<evidence type="ECO:0000256" key="3">
    <source>
        <dbReference type="RuleBase" id="RU000363"/>
    </source>
</evidence>
<dbReference type="PANTHER" id="PTHR42901">
    <property type="entry name" value="ALCOHOL DEHYDROGENASE"/>
    <property type="match status" value="1"/>
</dbReference>
<comment type="caution">
    <text evidence="4">The sequence shown here is derived from an EMBL/GenBank/DDBJ whole genome shotgun (WGS) entry which is preliminary data.</text>
</comment>
<reference evidence="4" key="1">
    <citation type="submission" date="2022-11" db="EMBL/GenBank/DDBJ databases">
        <authorList>
            <person name="Graham C."/>
            <person name="Newman J.D."/>
        </authorList>
    </citation>
    <scope>NUCLEOTIDE SEQUENCE</scope>
    <source>
        <strain evidence="4">DSM 19486</strain>
    </source>
</reference>
<dbReference type="InterPro" id="IPR002347">
    <property type="entry name" value="SDR_fam"/>
</dbReference>
<evidence type="ECO:0000313" key="4">
    <source>
        <dbReference type="EMBL" id="MCX3267372.1"/>
    </source>
</evidence>
<evidence type="ECO:0000256" key="2">
    <source>
        <dbReference type="ARBA" id="ARBA00023002"/>
    </source>
</evidence>
<evidence type="ECO:0000313" key="5">
    <source>
        <dbReference type="Proteomes" id="UP001142592"/>
    </source>
</evidence>